<evidence type="ECO:0000313" key="7">
    <source>
        <dbReference type="EMBL" id="TPX08468.1"/>
    </source>
</evidence>
<dbReference type="InterPro" id="IPR018106">
    <property type="entry name" value="CAP_CS_N"/>
</dbReference>
<comment type="similarity">
    <text evidence="1 4">Belongs to the CAP family.</text>
</comment>
<dbReference type="PROSITE" id="PS51329">
    <property type="entry name" value="C_CAP_COFACTOR_C"/>
    <property type="match status" value="1"/>
</dbReference>
<dbReference type="Pfam" id="PF21938">
    <property type="entry name" value="CAP_N"/>
    <property type="match status" value="1"/>
</dbReference>
<dbReference type="PANTHER" id="PTHR10652">
    <property type="entry name" value="ADENYLYL CYCLASE-ASSOCIATED PROTEIN"/>
    <property type="match status" value="1"/>
</dbReference>
<dbReference type="InterPro" id="IPR053950">
    <property type="entry name" value="CAP_N"/>
</dbReference>
<dbReference type="GO" id="GO:0003779">
    <property type="term" value="F:actin binding"/>
    <property type="evidence" value="ECO:0007669"/>
    <property type="project" value="InterPro"/>
</dbReference>
<dbReference type="PANTHER" id="PTHR10652:SF0">
    <property type="entry name" value="ADENYLYL CYCLASE-ASSOCIATED PROTEIN"/>
    <property type="match status" value="1"/>
</dbReference>
<dbReference type="GO" id="GO:0008179">
    <property type="term" value="F:adenylate cyclase binding"/>
    <property type="evidence" value="ECO:0007669"/>
    <property type="project" value="TreeGrafter"/>
</dbReference>
<evidence type="ECO:0000313" key="8">
    <source>
        <dbReference type="Proteomes" id="UP000319257"/>
    </source>
</evidence>
<dbReference type="AlphaFoldDB" id="A0A507AUD1"/>
<dbReference type="SUPFAM" id="SSF69340">
    <property type="entry name" value="C-terminal domain of adenylylcyclase associated protein"/>
    <property type="match status" value="1"/>
</dbReference>
<feature type="compositionally biased region" description="Basic and acidic residues" evidence="5">
    <location>
        <begin position="333"/>
        <end position="342"/>
    </location>
</feature>
<proteinExistence type="inferred from homology"/>
<keyword evidence="8" id="KW-1185">Reference proteome</keyword>
<evidence type="ECO:0000256" key="4">
    <source>
        <dbReference type="RuleBase" id="RU000647"/>
    </source>
</evidence>
<dbReference type="InterPro" id="IPR001837">
    <property type="entry name" value="Adenylate_cyclase-assoc_CAP"/>
</dbReference>
<dbReference type="PROSITE" id="PS01088">
    <property type="entry name" value="CAP_1"/>
    <property type="match status" value="1"/>
</dbReference>
<organism evidence="7 8">
    <name type="scientific">Thyridium curvatum</name>
    <dbReference type="NCBI Taxonomy" id="1093900"/>
    <lineage>
        <taxon>Eukaryota</taxon>
        <taxon>Fungi</taxon>
        <taxon>Dikarya</taxon>
        <taxon>Ascomycota</taxon>
        <taxon>Pezizomycotina</taxon>
        <taxon>Sordariomycetes</taxon>
        <taxon>Sordariomycetidae</taxon>
        <taxon>Thyridiales</taxon>
        <taxon>Thyridiaceae</taxon>
        <taxon>Thyridium</taxon>
    </lineage>
</organism>
<sequence>MATNNVNNMHNLTTLIKRLEAATARLEDIASSTVELPQAVPALQQTLASPQSGLSASSTPAPAAAPAPPKQPAEPLPESIEEFDDFVESAVGKYVELSKKIGGVVAEQAAKVREGFQAQRRFLLIATKAKKPDISGSEMSVYQDLLKPINEALMAVTNIKESNRGSDVFNNLSAVAEGVMVLAWVTVDNKPFKHVEESLGSAQFFGNRVLKENKDKNAAQGDWVQAFYQVFRDLADYVKQYYPNGVTWNAKGAPAKEVAKAVATNAPSAAPAGAPAPPPPPPGGAGGPPPPPPPGPPPVLQIKEQKAEASPSSGLGAVFSELNKGEAVTAGLRKVDKSEMTHKNPSLRAGSTVPDGSARGKSPAPARKPKPESMRVKKPPKKELEGNKWTIENFDKEPQPIEIDASMSHSILISKCNNTTIIVKGKANAVTIENTSRLSLLVESLVSSVDVVKSANLALQVTGTVPTVLMDSVDGAQVFFSKESTATKIYSSKSSGINLNVISGPDDDFKEVPLPSQICSYYDPEKEDLVNEIVAYDG</sequence>
<dbReference type="InterPro" id="IPR013912">
    <property type="entry name" value="Adenylate_cyclase-assoc_CAP_C"/>
</dbReference>
<dbReference type="InterPro" id="IPR016098">
    <property type="entry name" value="CAP/MinC_C"/>
</dbReference>
<dbReference type="GO" id="GO:0005737">
    <property type="term" value="C:cytoplasm"/>
    <property type="evidence" value="ECO:0007669"/>
    <property type="project" value="TreeGrafter"/>
</dbReference>
<dbReference type="RefSeq" id="XP_030990179.1">
    <property type="nucleotide sequence ID" value="XM_031132665.1"/>
</dbReference>
<dbReference type="Pfam" id="PF08603">
    <property type="entry name" value="CAP_C"/>
    <property type="match status" value="1"/>
</dbReference>
<dbReference type="InterPro" id="IPR006599">
    <property type="entry name" value="CARP_motif"/>
</dbReference>
<comment type="function">
    <text evidence="2">The N-terminal domain binds to adenylyl cyclase, thereby enabling adenylyl cyclase to be activated by upstream regulatory signals, such as Ras. The C-terminal domain is required for normal cellular morphology and growth control.</text>
</comment>
<reference evidence="7 8" key="1">
    <citation type="submission" date="2019-06" db="EMBL/GenBank/DDBJ databases">
        <title>Draft genome sequence of the filamentous fungus Phialemoniopsis curvata isolated from diesel fuel.</title>
        <authorList>
            <person name="Varaljay V.A."/>
            <person name="Lyon W.J."/>
            <person name="Crouch A.L."/>
            <person name="Drake C.E."/>
            <person name="Hollomon J.M."/>
            <person name="Nadeau L.J."/>
            <person name="Nunn H.S."/>
            <person name="Stevenson B.S."/>
            <person name="Bojanowski C.L."/>
            <person name="Crookes-Goodson W.J."/>
        </authorList>
    </citation>
    <scope>NUCLEOTIDE SEQUENCE [LARGE SCALE GENOMIC DNA]</scope>
    <source>
        <strain evidence="7 8">D216</strain>
    </source>
</reference>
<evidence type="ECO:0000256" key="2">
    <source>
        <dbReference type="ARBA" id="ARBA00054756"/>
    </source>
</evidence>
<dbReference type="EMBL" id="SKBQ01000078">
    <property type="protein sequence ID" value="TPX08468.1"/>
    <property type="molecule type" value="Genomic_DNA"/>
</dbReference>
<protein>
    <recommendedName>
        <fullName evidence="3 4">Adenylyl cyclase-associated protein</fullName>
    </recommendedName>
</protein>
<dbReference type="InterPro" id="IPR036223">
    <property type="entry name" value="CAP_C_sf"/>
</dbReference>
<feature type="region of interest" description="Disordered" evidence="5">
    <location>
        <begin position="264"/>
        <end position="318"/>
    </location>
</feature>
<feature type="compositionally biased region" description="Pro residues" evidence="5">
    <location>
        <begin position="63"/>
        <end position="75"/>
    </location>
</feature>
<feature type="region of interest" description="Disordered" evidence="5">
    <location>
        <begin position="46"/>
        <end position="77"/>
    </location>
</feature>
<evidence type="ECO:0000256" key="3">
    <source>
        <dbReference type="ARBA" id="ARBA00072052"/>
    </source>
</evidence>
<dbReference type="GO" id="GO:0019933">
    <property type="term" value="P:cAMP-mediated signaling"/>
    <property type="evidence" value="ECO:0007669"/>
    <property type="project" value="TreeGrafter"/>
</dbReference>
<feature type="domain" description="C-CAP/cofactor C-like" evidence="6">
    <location>
        <begin position="379"/>
        <end position="514"/>
    </location>
</feature>
<feature type="region of interest" description="Disordered" evidence="5">
    <location>
        <begin position="333"/>
        <end position="383"/>
    </location>
</feature>
<dbReference type="Gene3D" id="1.25.40.330">
    <property type="entry name" value="Adenylate cyclase-associated CAP, N-terminal domain"/>
    <property type="match status" value="1"/>
</dbReference>
<dbReference type="SMART" id="SM00673">
    <property type="entry name" value="CARP"/>
    <property type="match status" value="2"/>
</dbReference>
<dbReference type="InterPro" id="IPR036222">
    <property type="entry name" value="CAP_N_sf"/>
</dbReference>
<evidence type="ECO:0000256" key="5">
    <source>
        <dbReference type="SAM" id="MobiDB-lite"/>
    </source>
</evidence>
<dbReference type="SUPFAM" id="SSF101278">
    <property type="entry name" value="N-terminal domain of adenylylcyclase associated protein, CAP"/>
    <property type="match status" value="1"/>
</dbReference>
<dbReference type="InParanoid" id="A0A507AUD1"/>
<name>A0A507AUD1_9PEZI</name>
<feature type="compositionally biased region" description="Pro residues" evidence="5">
    <location>
        <begin position="274"/>
        <end position="299"/>
    </location>
</feature>
<dbReference type="Gene3D" id="2.160.20.70">
    <property type="match status" value="1"/>
</dbReference>
<dbReference type="Pfam" id="PF01213">
    <property type="entry name" value="CAP_N-CM"/>
    <property type="match status" value="1"/>
</dbReference>
<comment type="caution">
    <text evidence="7">The sequence shown here is derived from an EMBL/GenBank/DDBJ whole genome shotgun (WGS) entry which is preliminary data.</text>
</comment>
<evidence type="ECO:0000256" key="1">
    <source>
        <dbReference type="ARBA" id="ARBA00007659"/>
    </source>
</evidence>
<evidence type="ECO:0000259" key="6">
    <source>
        <dbReference type="PROSITE" id="PS51329"/>
    </source>
</evidence>
<dbReference type="OrthoDB" id="77251at2759"/>
<accession>A0A507AUD1</accession>
<dbReference type="InterPro" id="IPR013992">
    <property type="entry name" value="Adenylate_cyclase-assoc_CAP_N"/>
</dbReference>
<dbReference type="STRING" id="1093900.A0A507AUD1"/>
<dbReference type="GO" id="GO:0007015">
    <property type="term" value="P:actin filament organization"/>
    <property type="evidence" value="ECO:0007669"/>
    <property type="project" value="TreeGrafter"/>
</dbReference>
<dbReference type="FunFam" id="1.25.40.330:FF:000001">
    <property type="entry name" value="Adenylyl cyclase-associated protein"/>
    <property type="match status" value="1"/>
</dbReference>
<dbReference type="InterPro" id="IPR017901">
    <property type="entry name" value="C-CAP_CF_C-like"/>
</dbReference>
<gene>
    <name evidence="7" type="ORF">E0L32_010085</name>
</gene>
<feature type="compositionally biased region" description="Basic and acidic residues" evidence="5">
    <location>
        <begin position="369"/>
        <end position="383"/>
    </location>
</feature>
<dbReference type="GeneID" id="41977532"/>
<dbReference type="FunCoup" id="A0A507AUD1">
    <property type="interactions" value="738"/>
</dbReference>
<feature type="compositionally biased region" description="Polar residues" evidence="5">
    <location>
        <begin position="46"/>
        <end position="59"/>
    </location>
</feature>
<dbReference type="Proteomes" id="UP000319257">
    <property type="component" value="Unassembled WGS sequence"/>
</dbReference>